<keyword evidence="1" id="KW-1133">Transmembrane helix</keyword>
<dbReference type="AlphaFoldDB" id="A0A2T0Q4J5"/>
<evidence type="ECO:0008006" key="4">
    <source>
        <dbReference type="Google" id="ProtNLM"/>
    </source>
</evidence>
<sequence length="121" mass="12903">MIGWYTTALITASLLVAGWSGIQWARGRAMGWSDLGALTVLEVALLAQLVVSVVLTIAGEGPAEPATFWSYLVTLLFFPPAAGWWGLMERSKWGPAVIVAVTLVMSVMVVRLGQVWEGVGG</sequence>
<dbReference type="RefSeq" id="WP_106246051.1">
    <property type="nucleotide sequence ID" value="NZ_PVZC01000004.1"/>
</dbReference>
<accession>A0A2T0Q4J5</accession>
<feature type="transmembrane region" description="Helical" evidence="1">
    <location>
        <begin position="35"/>
        <end position="56"/>
    </location>
</feature>
<name>A0A2T0Q4J5_9ACTN</name>
<dbReference type="Proteomes" id="UP000237846">
    <property type="component" value="Unassembled WGS sequence"/>
</dbReference>
<evidence type="ECO:0000256" key="1">
    <source>
        <dbReference type="SAM" id="Phobius"/>
    </source>
</evidence>
<feature type="transmembrane region" description="Helical" evidence="1">
    <location>
        <begin position="68"/>
        <end position="87"/>
    </location>
</feature>
<keyword evidence="1" id="KW-0472">Membrane</keyword>
<evidence type="ECO:0000313" key="3">
    <source>
        <dbReference type="Proteomes" id="UP000237846"/>
    </source>
</evidence>
<evidence type="ECO:0000313" key="2">
    <source>
        <dbReference type="EMBL" id="PRX98683.1"/>
    </source>
</evidence>
<keyword evidence="1" id="KW-0812">Transmembrane</keyword>
<gene>
    <name evidence="2" type="ORF">CLV72_104262</name>
</gene>
<organism evidence="2 3">
    <name type="scientific">Allonocardiopsis opalescens</name>
    <dbReference type="NCBI Taxonomy" id="1144618"/>
    <lineage>
        <taxon>Bacteria</taxon>
        <taxon>Bacillati</taxon>
        <taxon>Actinomycetota</taxon>
        <taxon>Actinomycetes</taxon>
        <taxon>Streptosporangiales</taxon>
        <taxon>Allonocardiopsis</taxon>
    </lineage>
</organism>
<keyword evidence="3" id="KW-1185">Reference proteome</keyword>
<protein>
    <recommendedName>
        <fullName evidence="4">Integral membrane protein</fullName>
    </recommendedName>
</protein>
<reference evidence="2 3" key="1">
    <citation type="submission" date="2018-03" db="EMBL/GenBank/DDBJ databases">
        <title>Genomic Encyclopedia of Archaeal and Bacterial Type Strains, Phase II (KMG-II): from individual species to whole genera.</title>
        <authorList>
            <person name="Goeker M."/>
        </authorList>
    </citation>
    <scope>NUCLEOTIDE SEQUENCE [LARGE SCALE GENOMIC DNA]</scope>
    <source>
        <strain evidence="2 3">DSM 45601</strain>
    </source>
</reference>
<comment type="caution">
    <text evidence="2">The sequence shown here is derived from an EMBL/GenBank/DDBJ whole genome shotgun (WGS) entry which is preliminary data.</text>
</comment>
<dbReference type="OrthoDB" id="3828660at2"/>
<dbReference type="EMBL" id="PVZC01000004">
    <property type="protein sequence ID" value="PRX98683.1"/>
    <property type="molecule type" value="Genomic_DNA"/>
</dbReference>
<feature type="transmembrane region" description="Helical" evidence="1">
    <location>
        <begin position="93"/>
        <end position="113"/>
    </location>
</feature>
<proteinExistence type="predicted"/>